<comment type="similarity">
    <text evidence="1">Belongs to the 'GDXG' lipolytic enzyme family.</text>
</comment>
<gene>
    <name evidence="5" type="ORF">FCIRC_10616</name>
</gene>
<feature type="domain" description="Alpha/beta hydrolase fold-3" evidence="4">
    <location>
        <begin position="78"/>
        <end position="288"/>
    </location>
</feature>
<dbReference type="SUPFAM" id="SSF53474">
    <property type="entry name" value="alpha/beta-Hydrolases"/>
    <property type="match status" value="1"/>
</dbReference>
<reference evidence="5 6" key="2">
    <citation type="submission" date="2020-05" db="EMBL/GenBank/DDBJ databases">
        <title>Identification and distribution of gene clusters putatively required for synthesis of sphingolipid metabolism inhibitors in phylogenetically diverse species of the filamentous fungus Fusarium.</title>
        <authorList>
            <person name="Kim H.-S."/>
            <person name="Busman M."/>
            <person name="Brown D.W."/>
            <person name="Divon H."/>
            <person name="Uhlig S."/>
            <person name="Proctor R.H."/>
        </authorList>
    </citation>
    <scope>NUCLEOTIDE SEQUENCE [LARGE SCALE GENOMIC DNA]</scope>
    <source>
        <strain evidence="5 6">NRRL 25331</strain>
    </source>
</reference>
<dbReference type="Gene3D" id="3.40.50.1820">
    <property type="entry name" value="alpha/beta hydrolase"/>
    <property type="match status" value="1"/>
</dbReference>
<dbReference type="PROSITE" id="PS01174">
    <property type="entry name" value="LIPASE_GDXG_SER"/>
    <property type="match status" value="1"/>
</dbReference>
<dbReference type="InterPro" id="IPR029058">
    <property type="entry name" value="AB_hydrolase_fold"/>
</dbReference>
<comment type="caution">
    <text evidence="5">The sequence shown here is derived from an EMBL/GenBank/DDBJ whole genome shotgun (WGS) entry which is preliminary data.</text>
</comment>
<dbReference type="PANTHER" id="PTHR48081">
    <property type="entry name" value="AB HYDROLASE SUPERFAMILY PROTEIN C4A8.06C"/>
    <property type="match status" value="1"/>
</dbReference>
<keyword evidence="2 5" id="KW-0378">Hydrolase</keyword>
<evidence type="ECO:0000313" key="6">
    <source>
        <dbReference type="Proteomes" id="UP000572754"/>
    </source>
</evidence>
<evidence type="ECO:0000256" key="3">
    <source>
        <dbReference type="PROSITE-ProRule" id="PRU10038"/>
    </source>
</evidence>
<dbReference type="EMBL" id="JAAQPE010000394">
    <property type="protein sequence ID" value="KAF5665258.1"/>
    <property type="molecule type" value="Genomic_DNA"/>
</dbReference>
<proteinExistence type="inferred from homology"/>
<feature type="active site" evidence="3">
    <location>
        <position position="156"/>
    </location>
</feature>
<protein>
    <submittedName>
        <fullName evidence="5">Alpha beta hydrolase</fullName>
    </submittedName>
</protein>
<organism evidence="5 6">
    <name type="scientific">Fusarium circinatum</name>
    <name type="common">Pitch canker fungus</name>
    <name type="synonym">Gibberella circinata</name>
    <dbReference type="NCBI Taxonomy" id="48490"/>
    <lineage>
        <taxon>Eukaryota</taxon>
        <taxon>Fungi</taxon>
        <taxon>Dikarya</taxon>
        <taxon>Ascomycota</taxon>
        <taxon>Pezizomycotina</taxon>
        <taxon>Sordariomycetes</taxon>
        <taxon>Hypocreomycetidae</taxon>
        <taxon>Hypocreales</taxon>
        <taxon>Nectriaceae</taxon>
        <taxon>Fusarium</taxon>
        <taxon>Fusarium fujikuroi species complex</taxon>
    </lineage>
</organism>
<dbReference type="InterPro" id="IPR033140">
    <property type="entry name" value="Lipase_GDXG_put_SER_AS"/>
</dbReference>
<reference evidence="6" key="1">
    <citation type="journal article" date="2020" name="BMC Genomics">
        <title>Correction to: Identification and distribution of gene clusters required for synthesis of sphingolipid metabolism inhibitors in diverse species of the filamentous fungus Fusarium.</title>
        <authorList>
            <person name="Kim H.S."/>
            <person name="Lohmar J.M."/>
            <person name="Busman M."/>
            <person name="Brown D.W."/>
            <person name="Naumann T.A."/>
            <person name="Divon H.H."/>
            <person name="Lysoe E."/>
            <person name="Uhlig S."/>
            <person name="Proctor R.H."/>
        </authorList>
    </citation>
    <scope>NUCLEOTIDE SEQUENCE [LARGE SCALE GENOMIC DNA]</scope>
    <source>
        <strain evidence="6">NRRL 25331</strain>
    </source>
</reference>
<dbReference type="InterPro" id="IPR050300">
    <property type="entry name" value="GDXG_lipolytic_enzyme"/>
</dbReference>
<dbReference type="InterPro" id="IPR002168">
    <property type="entry name" value="Lipase_GDXG_HIS_AS"/>
</dbReference>
<dbReference type="PANTHER" id="PTHR48081:SF8">
    <property type="entry name" value="ALPHA_BETA HYDROLASE FOLD-3 DOMAIN-CONTAINING PROTEIN-RELATED"/>
    <property type="match status" value="1"/>
</dbReference>
<accession>A0A8H5T8S5</accession>
<dbReference type="GO" id="GO:0016787">
    <property type="term" value="F:hydrolase activity"/>
    <property type="evidence" value="ECO:0007669"/>
    <property type="project" value="UniProtKB-KW"/>
</dbReference>
<dbReference type="AlphaFoldDB" id="A0A8H5T8S5"/>
<dbReference type="PROSITE" id="PS01173">
    <property type="entry name" value="LIPASE_GDXG_HIS"/>
    <property type="match status" value="1"/>
</dbReference>
<evidence type="ECO:0000256" key="1">
    <source>
        <dbReference type="ARBA" id="ARBA00010515"/>
    </source>
</evidence>
<dbReference type="Proteomes" id="UP000572754">
    <property type="component" value="Unassembled WGS sequence"/>
</dbReference>
<evidence type="ECO:0000256" key="2">
    <source>
        <dbReference type="ARBA" id="ARBA00022801"/>
    </source>
</evidence>
<evidence type="ECO:0000259" key="4">
    <source>
        <dbReference type="Pfam" id="PF07859"/>
    </source>
</evidence>
<evidence type="ECO:0000313" key="5">
    <source>
        <dbReference type="EMBL" id="KAF5665258.1"/>
    </source>
</evidence>
<name>A0A8H5T8S5_FUSCI</name>
<sequence>MYQLDPVNAAFAAKIAGSPYPHETGNCQQAFDNLEELQKHEPAEDIRTEIIEVSGKYGPTTVALVRSKSLVNKSLPIVFYLHGGGYMMCSAKSFAVLLEDLARRTGAAIVFPEYTRVPYQTFPYQFHQSYEVLEYIVQHASQHQLLAETIALAGDSAGGHLAIGLTYLSLLQKLPAKIGHLLLWAPTTTYDTKLPSHETFKNAPFLSQASMKCMHDSFMPNEEDRKTPLASPLTYIPDELLAQFPPTVLFLSTVDPLVDEGVAFGNRIQKAGVDAAIIKAEGQLHSFCLIKDTRNGPTARAVMDLAAARLKTTFSSAHYDL</sequence>
<dbReference type="InterPro" id="IPR013094">
    <property type="entry name" value="AB_hydrolase_3"/>
</dbReference>
<dbReference type="Pfam" id="PF07859">
    <property type="entry name" value="Abhydrolase_3"/>
    <property type="match status" value="1"/>
</dbReference>
<keyword evidence="6" id="KW-1185">Reference proteome</keyword>